<keyword evidence="2" id="KW-1185">Reference proteome</keyword>
<reference evidence="1 2" key="1">
    <citation type="submission" date="2019-02" db="EMBL/GenBank/DDBJ databases">
        <title>Deep-cultivation of Planctomycetes and their phenomic and genomic characterization uncovers novel biology.</title>
        <authorList>
            <person name="Wiegand S."/>
            <person name="Jogler M."/>
            <person name="Boedeker C."/>
            <person name="Pinto D."/>
            <person name="Vollmers J."/>
            <person name="Rivas-Marin E."/>
            <person name="Kohn T."/>
            <person name="Peeters S.H."/>
            <person name="Heuer A."/>
            <person name="Rast P."/>
            <person name="Oberbeckmann S."/>
            <person name="Bunk B."/>
            <person name="Jeske O."/>
            <person name="Meyerdierks A."/>
            <person name="Storesund J.E."/>
            <person name="Kallscheuer N."/>
            <person name="Luecker S."/>
            <person name="Lage O.M."/>
            <person name="Pohl T."/>
            <person name="Merkel B.J."/>
            <person name="Hornburger P."/>
            <person name="Mueller R.-W."/>
            <person name="Bruemmer F."/>
            <person name="Labrenz M."/>
            <person name="Spormann A.M."/>
            <person name="Op den Camp H."/>
            <person name="Overmann J."/>
            <person name="Amann R."/>
            <person name="Jetten M.S.M."/>
            <person name="Mascher T."/>
            <person name="Medema M.H."/>
            <person name="Devos D.P."/>
            <person name="Kaster A.-K."/>
            <person name="Ovreas L."/>
            <person name="Rohde M."/>
            <person name="Galperin M.Y."/>
            <person name="Jogler C."/>
        </authorList>
    </citation>
    <scope>NUCLEOTIDE SEQUENCE [LARGE SCALE GENOMIC DNA]</scope>
    <source>
        <strain evidence="1 2">K22_7</strain>
    </source>
</reference>
<dbReference type="AlphaFoldDB" id="A0A517NEA2"/>
<gene>
    <name evidence="1" type="ORF">K227x_38540</name>
</gene>
<dbReference type="EMBL" id="CP036525">
    <property type="protein sequence ID" value="QDT05454.1"/>
    <property type="molecule type" value="Genomic_DNA"/>
</dbReference>
<sequence length="58" mass="6179">MEAPRAGFCSTKTAHLMMTGCGTHNIAAVASSMRFVPIGHLTIKPKLLPPAEEVQMAK</sequence>
<name>A0A517NEA2_9BACT</name>
<proteinExistence type="predicted"/>
<evidence type="ECO:0000313" key="2">
    <source>
        <dbReference type="Proteomes" id="UP000318538"/>
    </source>
</evidence>
<protein>
    <submittedName>
        <fullName evidence="1">Uncharacterized protein</fullName>
    </submittedName>
</protein>
<dbReference type="KEGG" id="rlc:K227x_38540"/>
<evidence type="ECO:0000313" key="1">
    <source>
        <dbReference type="EMBL" id="QDT05454.1"/>
    </source>
</evidence>
<accession>A0A517NEA2</accession>
<organism evidence="1 2">
    <name type="scientific">Rubripirellula lacrimiformis</name>
    <dbReference type="NCBI Taxonomy" id="1930273"/>
    <lineage>
        <taxon>Bacteria</taxon>
        <taxon>Pseudomonadati</taxon>
        <taxon>Planctomycetota</taxon>
        <taxon>Planctomycetia</taxon>
        <taxon>Pirellulales</taxon>
        <taxon>Pirellulaceae</taxon>
        <taxon>Rubripirellula</taxon>
    </lineage>
</organism>
<dbReference type="Proteomes" id="UP000318538">
    <property type="component" value="Chromosome"/>
</dbReference>